<protein>
    <submittedName>
        <fullName evidence="2">Uncharacterized protein</fullName>
    </submittedName>
</protein>
<evidence type="ECO:0000313" key="2">
    <source>
        <dbReference type="EMBL" id="TMS33094.1"/>
    </source>
</evidence>
<feature type="compositionally biased region" description="Polar residues" evidence="1">
    <location>
        <begin position="191"/>
        <end position="224"/>
    </location>
</feature>
<feature type="region of interest" description="Disordered" evidence="1">
    <location>
        <begin position="342"/>
        <end position="457"/>
    </location>
</feature>
<feature type="compositionally biased region" description="Polar residues" evidence="1">
    <location>
        <begin position="262"/>
        <end position="283"/>
    </location>
</feature>
<reference evidence="2 3" key="1">
    <citation type="journal article" date="2015" name="Genome Biol.">
        <title>Comparative genomics of Steinernema reveals deeply conserved gene regulatory networks.</title>
        <authorList>
            <person name="Dillman A.R."/>
            <person name="Macchietto M."/>
            <person name="Porter C.F."/>
            <person name="Rogers A."/>
            <person name="Williams B."/>
            <person name="Antoshechkin I."/>
            <person name="Lee M.M."/>
            <person name="Goodwin Z."/>
            <person name="Lu X."/>
            <person name="Lewis E.E."/>
            <person name="Goodrich-Blair H."/>
            <person name="Stock S.P."/>
            <person name="Adams B.J."/>
            <person name="Sternberg P.W."/>
            <person name="Mortazavi A."/>
        </authorList>
    </citation>
    <scope>NUCLEOTIDE SEQUENCE [LARGE SCALE GENOMIC DNA]</scope>
    <source>
        <strain evidence="2 3">ALL</strain>
    </source>
</reference>
<keyword evidence="3" id="KW-1185">Reference proteome</keyword>
<feature type="compositionally biased region" description="Polar residues" evidence="1">
    <location>
        <begin position="232"/>
        <end position="253"/>
    </location>
</feature>
<feature type="compositionally biased region" description="Polar residues" evidence="1">
    <location>
        <begin position="370"/>
        <end position="424"/>
    </location>
</feature>
<dbReference type="EMBL" id="AZBU02000001">
    <property type="protein sequence ID" value="TMS33094.1"/>
    <property type="molecule type" value="Genomic_DNA"/>
</dbReference>
<feature type="compositionally biased region" description="Basic and acidic residues" evidence="1">
    <location>
        <begin position="9"/>
        <end position="19"/>
    </location>
</feature>
<evidence type="ECO:0000256" key="1">
    <source>
        <dbReference type="SAM" id="MobiDB-lite"/>
    </source>
</evidence>
<feature type="compositionally biased region" description="Polar residues" evidence="1">
    <location>
        <begin position="345"/>
        <end position="358"/>
    </location>
</feature>
<name>A0A4U8UJP3_STECR</name>
<dbReference type="Proteomes" id="UP000298663">
    <property type="component" value="Unassembled WGS sequence"/>
</dbReference>
<dbReference type="AlphaFoldDB" id="A0A4U8UJP3"/>
<feature type="region of interest" description="Disordered" evidence="1">
    <location>
        <begin position="304"/>
        <end position="327"/>
    </location>
</feature>
<gene>
    <name evidence="2" type="ORF">L596_000870</name>
</gene>
<proteinExistence type="predicted"/>
<evidence type="ECO:0000313" key="3">
    <source>
        <dbReference type="Proteomes" id="UP000298663"/>
    </source>
</evidence>
<organism evidence="2 3">
    <name type="scientific">Steinernema carpocapsae</name>
    <name type="common">Entomopathogenic nematode</name>
    <dbReference type="NCBI Taxonomy" id="34508"/>
    <lineage>
        <taxon>Eukaryota</taxon>
        <taxon>Metazoa</taxon>
        <taxon>Ecdysozoa</taxon>
        <taxon>Nematoda</taxon>
        <taxon>Chromadorea</taxon>
        <taxon>Rhabditida</taxon>
        <taxon>Tylenchina</taxon>
        <taxon>Panagrolaimomorpha</taxon>
        <taxon>Strongyloidoidea</taxon>
        <taxon>Steinernematidae</taxon>
        <taxon>Steinernema</taxon>
    </lineage>
</organism>
<accession>A0A4U8UJP3</accession>
<comment type="caution">
    <text evidence="2">The sequence shown here is derived from an EMBL/GenBank/DDBJ whole genome shotgun (WGS) entry which is preliminary data.</text>
</comment>
<feature type="region of interest" description="Disordered" evidence="1">
    <location>
        <begin position="189"/>
        <end position="292"/>
    </location>
</feature>
<sequence length="457" mass="50493">MDGSDADGNGDRKEDENEAKRKRPKKVNSKSEELPVHGCSVQVTWDDNAEKLAGDEDGDCNGSWFGSNSDDDGSSPEPPEFDPNAEIRALEEQQSQFYPLRGERANELLDAEHHVIPVEDFRLPTTPKPKRTRKLTPREMNCYRMAVARIRKGNPPTSSLSCRLQSLNPQPSSALTRRGAFEAQYLHRPSSAHNLRGASQAQRLQRPSSISSNRARGAVQTQNFVCPPLNTIKGSFLNSRPQQARDGSSSTNDGRAVKRPNAPTQNPGPSAKRTPSSSGTDSNFGDGYDDFEDGLAATMTQMNTGEEETNQRQEQGNPPTPNRDEDMFATVDVSSPVLRARISEPLSTSTPNAQNRTPPTEFELRDPLATPTSRMNSLPRTTSFSSRTLFNSPNRHRNQNALQLNAPSISTVPDPTQRRTNTSAEPEADQQPVREEPVADDSFYNPGSDDYLFNEQK</sequence>
<feature type="region of interest" description="Disordered" evidence="1">
    <location>
        <begin position="1"/>
        <end position="86"/>
    </location>
</feature>
<reference evidence="2 3" key="2">
    <citation type="journal article" date="2019" name="G3 (Bethesda)">
        <title>Hybrid Assembly of the Genome of the Entomopathogenic Nematode Steinernema carpocapsae Identifies the X-Chromosome.</title>
        <authorList>
            <person name="Serra L."/>
            <person name="Macchietto M."/>
            <person name="Macias-Munoz A."/>
            <person name="McGill C.J."/>
            <person name="Rodriguez I.M."/>
            <person name="Rodriguez B."/>
            <person name="Murad R."/>
            <person name="Mortazavi A."/>
        </authorList>
    </citation>
    <scope>NUCLEOTIDE SEQUENCE [LARGE SCALE GENOMIC DNA]</scope>
    <source>
        <strain evidence="2 3">ALL</strain>
    </source>
</reference>